<comment type="caution">
    <text evidence="1">The sequence shown here is derived from an EMBL/GenBank/DDBJ whole genome shotgun (WGS) entry which is preliminary data.</text>
</comment>
<evidence type="ECO:0000313" key="1">
    <source>
        <dbReference type="EMBL" id="KAF7389807.1"/>
    </source>
</evidence>
<protein>
    <submittedName>
        <fullName evidence="1">Uncharacterized protein</fullName>
    </submittedName>
</protein>
<proteinExistence type="predicted"/>
<name>A0A834MYI3_VESGE</name>
<reference evidence="1" key="1">
    <citation type="journal article" date="2020" name="G3 (Bethesda)">
        <title>High-Quality Assemblies for Three Invasive Social Wasps from the &lt;i&gt;Vespula&lt;/i&gt; Genus.</title>
        <authorList>
            <person name="Harrop T.W.R."/>
            <person name="Guhlin J."/>
            <person name="McLaughlin G.M."/>
            <person name="Permina E."/>
            <person name="Stockwell P."/>
            <person name="Gilligan J."/>
            <person name="Le Lec M.F."/>
            <person name="Gruber M.A.M."/>
            <person name="Quinn O."/>
            <person name="Lovegrove M."/>
            <person name="Duncan E.J."/>
            <person name="Remnant E.J."/>
            <person name="Van Eeckhoven J."/>
            <person name="Graham B."/>
            <person name="Knapp R.A."/>
            <person name="Langford K.W."/>
            <person name="Kronenberg Z."/>
            <person name="Press M.O."/>
            <person name="Eacker S.M."/>
            <person name="Wilson-Rankin E.E."/>
            <person name="Purcell J."/>
            <person name="Lester P.J."/>
            <person name="Dearden P.K."/>
        </authorList>
    </citation>
    <scope>NUCLEOTIDE SEQUENCE</scope>
    <source>
        <strain evidence="1">Linc-1</strain>
    </source>
</reference>
<sequence length="88" mass="10117">MGQWVGRCYYAKIDGWWSQGVVAWVSGWVRGWIGHWMPGWVIEWLNRSLGGWWSRWVVGDRGSMGFWNLSATESADDVSNMSDVSDMS</sequence>
<evidence type="ECO:0000313" key="2">
    <source>
        <dbReference type="Proteomes" id="UP000617340"/>
    </source>
</evidence>
<dbReference type="EMBL" id="JACSDZ010000012">
    <property type="protein sequence ID" value="KAF7389807.1"/>
    <property type="molecule type" value="Genomic_DNA"/>
</dbReference>
<accession>A0A834MYI3</accession>
<dbReference type="AlphaFoldDB" id="A0A834MYI3"/>
<gene>
    <name evidence="1" type="ORF">HZH68_011664</name>
</gene>
<keyword evidence="2" id="KW-1185">Reference proteome</keyword>
<organism evidence="1 2">
    <name type="scientific">Vespula germanica</name>
    <name type="common">German yellow jacket</name>
    <name type="synonym">Paravespula germanica</name>
    <dbReference type="NCBI Taxonomy" id="30212"/>
    <lineage>
        <taxon>Eukaryota</taxon>
        <taxon>Metazoa</taxon>
        <taxon>Ecdysozoa</taxon>
        <taxon>Arthropoda</taxon>
        <taxon>Hexapoda</taxon>
        <taxon>Insecta</taxon>
        <taxon>Pterygota</taxon>
        <taxon>Neoptera</taxon>
        <taxon>Endopterygota</taxon>
        <taxon>Hymenoptera</taxon>
        <taxon>Apocrita</taxon>
        <taxon>Aculeata</taxon>
        <taxon>Vespoidea</taxon>
        <taxon>Vespidae</taxon>
        <taxon>Vespinae</taxon>
        <taxon>Vespula</taxon>
    </lineage>
</organism>
<dbReference type="Proteomes" id="UP000617340">
    <property type="component" value="Unassembled WGS sequence"/>
</dbReference>